<dbReference type="Proteomes" id="UP001218218">
    <property type="component" value="Unassembled WGS sequence"/>
</dbReference>
<dbReference type="SUPFAM" id="SSF51445">
    <property type="entry name" value="(Trans)glycosidases"/>
    <property type="match status" value="1"/>
</dbReference>
<evidence type="ECO:0000259" key="2">
    <source>
        <dbReference type="Pfam" id="PF11790"/>
    </source>
</evidence>
<dbReference type="Gene3D" id="3.20.20.80">
    <property type="entry name" value="Glycosidases"/>
    <property type="match status" value="1"/>
</dbReference>
<dbReference type="InterPro" id="IPR017853">
    <property type="entry name" value="GH"/>
</dbReference>
<feature type="chain" id="PRO_5042188784" evidence="1">
    <location>
        <begin position="24"/>
        <end position="323"/>
    </location>
</feature>
<keyword evidence="3" id="KW-0378">Hydrolase</keyword>
<keyword evidence="1" id="KW-0732">Signal</keyword>
<dbReference type="Pfam" id="PF11790">
    <property type="entry name" value="Glyco_hydro_cc"/>
    <property type="match status" value="1"/>
</dbReference>
<comment type="caution">
    <text evidence="3">The sequence shown here is derived from an EMBL/GenBank/DDBJ whole genome shotgun (WGS) entry which is preliminary data.</text>
</comment>
<proteinExistence type="predicted"/>
<feature type="domain" description="Asl1-like glycosyl hydrolase catalytic" evidence="2">
    <location>
        <begin position="27"/>
        <end position="263"/>
    </location>
</feature>
<dbReference type="GO" id="GO:0071966">
    <property type="term" value="P:fungal-type cell wall polysaccharide metabolic process"/>
    <property type="evidence" value="ECO:0007669"/>
    <property type="project" value="TreeGrafter"/>
</dbReference>
<evidence type="ECO:0000256" key="1">
    <source>
        <dbReference type="SAM" id="SignalP"/>
    </source>
</evidence>
<dbReference type="PANTHER" id="PTHR34154">
    <property type="entry name" value="ALKALI-SENSITIVE LINKAGE PROTEIN 1"/>
    <property type="match status" value="1"/>
</dbReference>
<gene>
    <name evidence="3" type="ORF">DFH08DRAFT_940686</name>
</gene>
<name>A0AAD6ZKX1_9AGAR</name>
<dbReference type="EMBL" id="JARIHO010000040">
    <property type="protein sequence ID" value="KAJ7327853.1"/>
    <property type="molecule type" value="Genomic_DNA"/>
</dbReference>
<feature type="signal peptide" evidence="1">
    <location>
        <begin position="1"/>
        <end position="23"/>
    </location>
</feature>
<accession>A0AAD6ZKX1</accession>
<organism evidence="3 4">
    <name type="scientific">Mycena albidolilacea</name>
    <dbReference type="NCBI Taxonomy" id="1033008"/>
    <lineage>
        <taxon>Eukaryota</taxon>
        <taxon>Fungi</taxon>
        <taxon>Dikarya</taxon>
        <taxon>Basidiomycota</taxon>
        <taxon>Agaricomycotina</taxon>
        <taxon>Agaricomycetes</taxon>
        <taxon>Agaricomycetidae</taxon>
        <taxon>Agaricales</taxon>
        <taxon>Marasmiineae</taxon>
        <taxon>Mycenaceae</taxon>
        <taxon>Mycena</taxon>
    </lineage>
</organism>
<keyword evidence="4" id="KW-1185">Reference proteome</keyword>
<dbReference type="AlphaFoldDB" id="A0AAD6ZKX1"/>
<reference evidence="3" key="1">
    <citation type="submission" date="2023-03" db="EMBL/GenBank/DDBJ databases">
        <title>Massive genome expansion in bonnet fungi (Mycena s.s.) driven by repeated elements and novel gene families across ecological guilds.</title>
        <authorList>
            <consortium name="Lawrence Berkeley National Laboratory"/>
            <person name="Harder C.B."/>
            <person name="Miyauchi S."/>
            <person name="Viragh M."/>
            <person name="Kuo A."/>
            <person name="Thoen E."/>
            <person name="Andreopoulos B."/>
            <person name="Lu D."/>
            <person name="Skrede I."/>
            <person name="Drula E."/>
            <person name="Henrissat B."/>
            <person name="Morin E."/>
            <person name="Kohler A."/>
            <person name="Barry K."/>
            <person name="LaButti K."/>
            <person name="Morin E."/>
            <person name="Salamov A."/>
            <person name="Lipzen A."/>
            <person name="Mereny Z."/>
            <person name="Hegedus B."/>
            <person name="Baldrian P."/>
            <person name="Stursova M."/>
            <person name="Weitz H."/>
            <person name="Taylor A."/>
            <person name="Grigoriev I.V."/>
            <person name="Nagy L.G."/>
            <person name="Martin F."/>
            <person name="Kauserud H."/>
        </authorList>
    </citation>
    <scope>NUCLEOTIDE SEQUENCE</scope>
    <source>
        <strain evidence="3">CBHHK002</strain>
    </source>
</reference>
<dbReference type="GO" id="GO:0009277">
    <property type="term" value="C:fungal-type cell wall"/>
    <property type="evidence" value="ECO:0007669"/>
    <property type="project" value="TreeGrafter"/>
</dbReference>
<dbReference type="GO" id="GO:0016787">
    <property type="term" value="F:hydrolase activity"/>
    <property type="evidence" value="ECO:0007669"/>
    <property type="project" value="UniProtKB-KW"/>
</dbReference>
<dbReference type="InterPro" id="IPR024655">
    <property type="entry name" value="Asl1_glyco_hydro_catalytic"/>
</dbReference>
<dbReference type="PANTHER" id="PTHR34154:SF3">
    <property type="entry name" value="ALKALI-SENSITIVE LINKAGE PROTEIN 1"/>
    <property type="match status" value="1"/>
</dbReference>
<protein>
    <submittedName>
        <fullName evidence="3">Glycosyl hydrolase catalytic core-domain-containing protein</fullName>
    </submittedName>
</protein>
<dbReference type="InterPro" id="IPR053183">
    <property type="entry name" value="ASL1"/>
</dbReference>
<evidence type="ECO:0000313" key="4">
    <source>
        <dbReference type="Proteomes" id="UP001218218"/>
    </source>
</evidence>
<evidence type="ECO:0000313" key="3">
    <source>
        <dbReference type="EMBL" id="KAJ7327853.1"/>
    </source>
</evidence>
<sequence>MVSSLTLLSSALALLAAFSAVDATDRGLAWATDNNFAPVIGSKPKITWYHHWEFGAVPQMPAKNEFVPMFWGTSKWDQWSSRKSEMAKKTPKHLLGFNEPDISSQANMSPASAADVWMKEIHPWAAKGVQLGSPAVAWNLDWTANFLSELKKRGGHVDFVTVHWYGSYQDIATFKKFVSTAHSRFGYNIWVTELGVTSASKASQQQTKDFMMNAFSWMDSTGFVDRASWFGCFESSKPPDAYATAKNALLQNAGSLNDLGYWYGYSSQPDRRADDLKARHHAIAARLADPDAQDEDDGVPPIHCDPICEQRKVVLEGYDYEEA</sequence>